<feature type="compositionally biased region" description="Low complexity" evidence="1">
    <location>
        <begin position="120"/>
        <end position="167"/>
    </location>
</feature>
<dbReference type="Proteomes" id="UP000284842">
    <property type="component" value="Unassembled WGS sequence"/>
</dbReference>
<dbReference type="EMBL" id="NHTK01000087">
    <property type="protein sequence ID" value="PPR08183.1"/>
    <property type="molecule type" value="Genomic_DNA"/>
</dbReference>
<keyword evidence="3" id="KW-1185">Reference proteome</keyword>
<gene>
    <name evidence="2" type="ORF">CVT24_001533</name>
</gene>
<sequence length="317" mass="34014">MLVAVAAARLNVKSYETEVEVSAPASHSAVPSMPNRRALNLVGPSGSHASVHIPTTTGSIRFTDGTTELVPAPTHTQTHGTVTQTHTTQHATVTTAKGSSTPHATTKRTSQKPSVSLQSHTTQHHTTTTAKGSITPHVTVTVTPTSKVRSTAIPTSRSRSRITTSHSVTKAHRTTTQTRKATPTKSLHTTIRSSHKPERTSTRGGAPQQQTRGHTNGSATKKAHGHHHGKTTLTESDGELDQERHSSSTTTTTEQDAHDSGSNTVITSSTSDESDEITWHVTSKTTPVVSSPRQGKRHLWMRQRLRKIAAEESEHAT</sequence>
<evidence type="ECO:0000313" key="3">
    <source>
        <dbReference type="Proteomes" id="UP000284842"/>
    </source>
</evidence>
<organism evidence="2 3">
    <name type="scientific">Panaeolus cyanescens</name>
    <dbReference type="NCBI Taxonomy" id="181874"/>
    <lineage>
        <taxon>Eukaryota</taxon>
        <taxon>Fungi</taxon>
        <taxon>Dikarya</taxon>
        <taxon>Basidiomycota</taxon>
        <taxon>Agaricomycotina</taxon>
        <taxon>Agaricomycetes</taxon>
        <taxon>Agaricomycetidae</taxon>
        <taxon>Agaricales</taxon>
        <taxon>Agaricineae</taxon>
        <taxon>Galeropsidaceae</taxon>
        <taxon>Panaeolus</taxon>
    </lineage>
</organism>
<evidence type="ECO:0000256" key="1">
    <source>
        <dbReference type="SAM" id="MobiDB-lite"/>
    </source>
</evidence>
<feature type="compositionally biased region" description="Polar residues" evidence="1">
    <location>
        <begin position="207"/>
        <end position="218"/>
    </location>
</feature>
<proteinExistence type="predicted"/>
<reference evidence="2 3" key="1">
    <citation type="journal article" date="2018" name="Evol. Lett.">
        <title>Horizontal gene cluster transfer increased hallucinogenic mushroom diversity.</title>
        <authorList>
            <person name="Reynolds H.T."/>
            <person name="Vijayakumar V."/>
            <person name="Gluck-Thaler E."/>
            <person name="Korotkin H.B."/>
            <person name="Matheny P.B."/>
            <person name="Slot J.C."/>
        </authorList>
    </citation>
    <scope>NUCLEOTIDE SEQUENCE [LARGE SCALE GENOMIC DNA]</scope>
    <source>
        <strain evidence="2 3">2629</strain>
    </source>
</reference>
<evidence type="ECO:0000313" key="2">
    <source>
        <dbReference type="EMBL" id="PPR08183.1"/>
    </source>
</evidence>
<protein>
    <submittedName>
        <fullName evidence="2">Uncharacterized protein</fullName>
    </submittedName>
</protein>
<dbReference type="AlphaFoldDB" id="A0A409YZ38"/>
<feature type="compositionally biased region" description="Low complexity" evidence="1">
    <location>
        <begin position="174"/>
        <end position="185"/>
    </location>
</feature>
<dbReference type="InParanoid" id="A0A409YZ38"/>
<feature type="compositionally biased region" description="Low complexity" evidence="1">
    <location>
        <begin position="74"/>
        <end position="96"/>
    </location>
</feature>
<feature type="compositionally biased region" description="Basic residues" evidence="1">
    <location>
        <begin position="221"/>
        <end position="230"/>
    </location>
</feature>
<feature type="region of interest" description="Disordered" evidence="1">
    <location>
        <begin position="74"/>
        <end position="278"/>
    </location>
</feature>
<comment type="caution">
    <text evidence="2">The sequence shown here is derived from an EMBL/GenBank/DDBJ whole genome shotgun (WGS) entry which is preliminary data.</text>
</comment>
<accession>A0A409YZ38</accession>
<dbReference type="STRING" id="181874.A0A409YZ38"/>
<name>A0A409YZ38_9AGAR</name>